<dbReference type="InParanoid" id="L5L4U2"/>
<evidence type="ECO:0000313" key="2">
    <source>
        <dbReference type="Proteomes" id="UP000010552"/>
    </source>
</evidence>
<organism evidence="1 2">
    <name type="scientific">Pteropus alecto</name>
    <name type="common">Black flying fox</name>
    <dbReference type="NCBI Taxonomy" id="9402"/>
    <lineage>
        <taxon>Eukaryota</taxon>
        <taxon>Metazoa</taxon>
        <taxon>Chordata</taxon>
        <taxon>Craniata</taxon>
        <taxon>Vertebrata</taxon>
        <taxon>Euteleostomi</taxon>
        <taxon>Mammalia</taxon>
        <taxon>Eutheria</taxon>
        <taxon>Laurasiatheria</taxon>
        <taxon>Chiroptera</taxon>
        <taxon>Yinpterochiroptera</taxon>
        <taxon>Pteropodoidea</taxon>
        <taxon>Pteropodidae</taxon>
        <taxon>Pteropodinae</taxon>
        <taxon>Pteropus</taxon>
    </lineage>
</organism>
<name>L5L4U2_PTEAL</name>
<reference evidence="2" key="1">
    <citation type="journal article" date="2013" name="Science">
        <title>Comparative analysis of bat genomes provides insight into the evolution of flight and immunity.</title>
        <authorList>
            <person name="Zhang G."/>
            <person name="Cowled C."/>
            <person name="Shi Z."/>
            <person name="Huang Z."/>
            <person name="Bishop-Lilly K.A."/>
            <person name="Fang X."/>
            <person name="Wynne J.W."/>
            <person name="Xiong Z."/>
            <person name="Baker M.L."/>
            <person name="Zhao W."/>
            <person name="Tachedjian M."/>
            <person name="Zhu Y."/>
            <person name="Zhou P."/>
            <person name="Jiang X."/>
            <person name="Ng J."/>
            <person name="Yang L."/>
            <person name="Wu L."/>
            <person name="Xiao J."/>
            <person name="Feng Y."/>
            <person name="Chen Y."/>
            <person name="Sun X."/>
            <person name="Zhang Y."/>
            <person name="Marsh G.A."/>
            <person name="Crameri G."/>
            <person name="Broder C.C."/>
            <person name="Frey K.G."/>
            <person name="Wang L.F."/>
            <person name="Wang J."/>
        </authorList>
    </citation>
    <scope>NUCLEOTIDE SEQUENCE [LARGE SCALE GENOMIC DNA]</scope>
</reference>
<evidence type="ECO:0000313" key="1">
    <source>
        <dbReference type="EMBL" id="ELK18291.1"/>
    </source>
</evidence>
<dbReference type="Proteomes" id="UP000010552">
    <property type="component" value="Unassembled WGS sequence"/>
</dbReference>
<dbReference type="EMBL" id="KB030332">
    <property type="protein sequence ID" value="ELK18291.1"/>
    <property type="molecule type" value="Genomic_DNA"/>
</dbReference>
<proteinExistence type="predicted"/>
<protein>
    <submittedName>
        <fullName evidence="1">Uncharacterized protein</fullName>
    </submittedName>
</protein>
<dbReference type="AlphaFoldDB" id="L5L4U2"/>
<sequence>MTCSLEALKQPARSNVTCTTGLRGSAQLCGEHKPQCMGQDLVWKPGAEELVPSASKSRDN</sequence>
<gene>
    <name evidence="1" type="ORF">PAL_GLEAN10009517</name>
</gene>
<keyword evidence="2" id="KW-1185">Reference proteome</keyword>
<accession>L5L4U2</accession>